<dbReference type="GO" id="GO:0003735">
    <property type="term" value="F:structural constituent of ribosome"/>
    <property type="evidence" value="ECO:0007669"/>
    <property type="project" value="InterPro"/>
</dbReference>
<dbReference type="GO" id="GO:1990904">
    <property type="term" value="C:ribonucleoprotein complex"/>
    <property type="evidence" value="ECO:0007669"/>
    <property type="project" value="UniProtKB-KW"/>
</dbReference>
<dbReference type="GO" id="GO:0006412">
    <property type="term" value="P:translation"/>
    <property type="evidence" value="ECO:0007669"/>
    <property type="project" value="UniProtKB-UniRule"/>
</dbReference>
<dbReference type="InterPro" id="IPR053709">
    <property type="entry name" value="eRP_eS24_sf"/>
</dbReference>
<dbReference type="InterPro" id="IPR012678">
    <property type="entry name" value="Ribosomal_uL23/eL15/eS24_sf"/>
</dbReference>
<evidence type="ECO:0000313" key="4">
    <source>
        <dbReference type="EMBL" id="HHR95312.1"/>
    </source>
</evidence>
<dbReference type="EMBL" id="DRUB01000010">
    <property type="protein sequence ID" value="HHR95312.1"/>
    <property type="molecule type" value="Genomic_DNA"/>
</dbReference>
<dbReference type="InterPro" id="IPR001976">
    <property type="entry name" value="Ribosomal_eS24"/>
</dbReference>
<proteinExistence type="inferred from homology"/>
<keyword evidence="1 3" id="KW-0689">Ribosomal protein</keyword>
<gene>
    <name evidence="3" type="primary">rps24e</name>
    <name evidence="4" type="ORF">ENL47_00405</name>
</gene>
<evidence type="ECO:0000256" key="2">
    <source>
        <dbReference type="ARBA" id="ARBA00023274"/>
    </source>
</evidence>
<accession>A0A7C5YSH2</accession>
<dbReference type="GO" id="GO:0005840">
    <property type="term" value="C:ribosome"/>
    <property type="evidence" value="ECO:0007669"/>
    <property type="project" value="UniProtKB-KW"/>
</dbReference>
<sequence length="112" mass="13098">MSLQQKLNQKGKMVKISDDISITILDEKYNKLLKRAELSVYIDHIKVGTPSRKDIRKFVAFIYKVNEDNIIVKNIESEYGKGSSKALIYIYEDLKYAKLLEPQYIFKRHGVQ</sequence>
<dbReference type="AlphaFoldDB" id="A0A7C5YSH2"/>
<organism evidence="4">
    <name type="scientific">Ignisphaera aggregans</name>
    <dbReference type="NCBI Taxonomy" id="334771"/>
    <lineage>
        <taxon>Archaea</taxon>
        <taxon>Thermoproteota</taxon>
        <taxon>Thermoprotei</taxon>
        <taxon>Desulfurococcales</taxon>
        <taxon>Desulfurococcaceae</taxon>
        <taxon>Ignisphaera</taxon>
    </lineage>
</organism>
<dbReference type="PANTHER" id="PTHR10496">
    <property type="entry name" value="40S RIBOSOMAL PROTEIN S24"/>
    <property type="match status" value="1"/>
</dbReference>
<dbReference type="Gene3D" id="3.30.70.3370">
    <property type="match status" value="1"/>
</dbReference>
<dbReference type="SUPFAM" id="SSF54189">
    <property type="entry name" value="Ribosomal proteins S24e, L23 and L15e"/>
    <property type="match status" value="1"/>
</dbReference>
<protein>
    <recommendedName>
        <fullName evidence="3">Small ribosomal subunit protein eS24</fullName>
    </recommendedName>
</protein>
<reference evidence="4" key="1">
    <citation type="journal article" date="2020" name="mSystems">
        <title>Genome- and Community-Level Interaction Insights into Carbon Utilization and Element Cycling Functions of Hydrothermarchaeota in Hydrothermal Sediment.</title>
        <authorList>
            <person name="Zhou Z."/>
            <person name="Liu Y."/>
            <person name="Xu W."/>
            <person name="Pan J."/>
            <person name="Luo Z.H."/>
            <person name="Li M."/>
        </authorList>
    </citation>
    <scope>NUCLEOTIDE SEQUENCE [LARGE SCALE GENOMIC DNA]</scope>
    <source>
        <strain evidence="4">SpSt-1</strain>
    </source>
</reference>
<comment type="similarity">
    <text evidence="3">Belongs to the eukaryotic ribosomal protein eS24 family.</text>
</comment>
<comment type="caution">
    <text evidence="4">The sequence shown here is derived from an EMBL/GenBank/DDBJ whole genome shotgun (WGS) entry which is preliminary data.</text>
</comment>
<evidence type="ECO:0000256" key="1">
    <source>
        <dbReference type="ARBA" id="ARBA00022980"/>
    </source>
</evidence>
<keyword evidence="2 3" id="KW-0687">Ribonucleoprotein</keyword>
<dbReference type="HAMAP" id="MF_00545">
    <property type="entry name" value="Ribosomal_eS24"/>
    <property type="match status" value="1"/>
</dbReference>
<evidence type="ECO:0000256" key="3">
    <source>
        <dbReference type="HAMAP-Rule" id="MF_00545"/>
    </source>
</evidence>
<name>A0A7C5YSH2_9CREN</name>
<dbReference type="Pfam" id="PF01282">
    <property type="entry name" value="Ribosomal_S24e"/>
    <property type="match status" value="1"/>
</dbReference>